<proteinExistence type="inferred from homology"/>
<organism evidence="10 11">
    <name type="scientific">Pseudomassariella vexata</name>
    <dbReference type="NCBI Taxonomy" id="1141098"/>
    <lineage>
        <taxon>Eukaryota</taxon>
        <taxon>Fungi</taxon>
        <taxon>Dikarya</taxon>
        <taxon>Ascomycota</taxon>
        <taxon>Pezizomycotina</taxon>
        <taxon>Sordariomycetes</taxon>
        <taxon>Xylariomycetidae</taxon>
        <taxon>Amphisphaeriales</taxon>
        <taxon>Pseudomassariaceae</taxon>
        <taxon>Pseudomassariella</taxon>
    </lineage>
</organism>
<gene>
    <name evidence="8" type="primary">MED4</name>
    <name evidence="10" type="ORF">BCR38DRAFT_353342</name>
</gene>
<comment type="caution">
    <text evidence="10">The sequence shown here is derived from an EMBL/GenBank/DDBJ whole genome shotgun (WGS) entry which is preliminary data.</text>
</comment>
<dbReference type="InterPro" id="IPR019258">
    <property type="entry name" value="Mediator_Med4"/>
</dbReference>
<feature type="compositionally biased region" description="Basic and acidic residues" evidence="9">
    <location>
        <begin position="252"/>
        <end position="298"/>
    </location>
</feature>
<feature type="compositionally biased region" description="Low complexity" evidence="9">
    <location>
        <begin position="150"/>
        <end position="164"/>
    </location>
</feature>
<dbReference type="STRING" id="1141098.A0A1Y2DFT8"/>
<evidence type="ECO:0000256" key="9">
    <source>
        <dbReference type="SAM" id="MobiDB-lite"/>
    </source>
</evidence>
<feature type="compositionally biased region" description="Low complexity" evidence="9">
    <location>
        <begin position="302"/>
        <end position="321"/>
    </location>
</feature>
<protein>
    <recommendedName>
        <fullName evidence="3 8">Mediator of RNA polymerase II transcription subunit 4</fullName>
    </recommendedName>
    <alternativeName>
        <fullName evidence="7 8">Mediator complex subunit 4</fullName>
    </alternativeName>
</protein>
<dbReference type="GO" id="GO:0003712">
    <property type="term" value="F:transcription coregulator activity"/>
    <property type="evidence" value="ECO:0007669"/>
    <property type="project" value="InterPro"/>
</dbReference>
<evidence type="ECO:0000256" key="1">
    <source>
        <dbReference type="ARBA" id="ARBA00004123"/>
    </source>
</evidence>
<comment type="subcellular location">
    <subcellularLocation>
        <location evidence="1 8">Nucleus</location>
    </subcellularLocation>
</comment>
<name>A0A1Y2DFT8_9PEZI</name>
<evidence type="ECO:0000256" key="7">
    <source>
        <dbReference type="ARBA" id="ARBA00031257"/>
    </source>
</evidence>
<sequence length="337" mass="36867">MDIQVDLRFDRVDKALTNLIDSIVKYNTSAHQGNELVIADNELSKGLEDVQKHQQNYARLENLRSITKSLDTQIKETLTLLAQTRKELSSTTATVYPSGSHYPIDYSELLTVARRISSTTLPRQSVLDKYRAEQAQQALAAEQADKVQQSGGAETTATTPASTPQANGVAVVNGPASQPSQADPSSQQITTSAGTNLPEHLIAHLNPRASEEFIPWPSEQHVRRGALAELAHLAAQGIAAEGYDPAEEAARKLREEEEAKAKEEKERLEREEAERKMREQRERARKEAAERAEKEAANWRRGSVVGGPASAGLSAGGAAAAGEKKQFQFMDDDDESD</sequence>
<reference evidence="10 11" key="1">
    <citation type="submission" date="2016-07" db="EMBL/GenBank/DDBJ databases">
        <title>Pervasive Adenine N6-methylation of Active Genes in Fungi.</title>
        <authorList>
            <consortium name="DOE Joint Genome Institute"/>
            <person name="Mondo S.J."/>
            <person name="Dannebaum R.O."/>
            <person name="Kuo R.C."/>
            <person name="Labutti K."/>
            <person name="Haridas S."/>
            <person name="Kuo A."/>
            <person name="Salamov A."/>
            <person name="Ahrendt S.R."/>
            <person name="Lipzen A."/>
            <person name="Sullivan W."/>
            <person name="Andreopoulos W.B."/>
            <person name="Clum A."/>
            <person name="Lindquist E."/>
            <person name="Daum C."/>
            <person name="Ramamoorthy G.K."/>
            <person name="Gryganskyi A."/>
            <person name="Culley D."/>
            <person name="Magnuson J.K."/>
            <person name="James T.Y."/>
            <person name="O'Malley M.A."/>
            <person name="Stajich J.E."/>
            <person name="Spatafora J.W."/>
            <person name="Visel A."/>
            <person name="Grigoriev I.V."/>
        </authorList>
    </citation>
    <scope>NUCLEOTIDE SEQUENCE [LARGE SCALE GENOMIC DNA]</scope>
    <source>
        <strain evidence="10 11">CBS 129021</strain>
    </source>
</reference>
<keyword evidence="4 8" id="KW-0805">Transcription regulation</keyword>
<dbReference type="Proteomes" id="UP000193689">
    <property type="component" value="Unassembled WGS sequence"/>
</dbReference>
<evidence type="ECO:0000256" key="6">
    <source>
        <dbReference type="ARBA" id="ARBA00023242"/>
    </source>
</evidence>
<evidence type="ECO:0000256" key="2">
    <source>
        <dbReference type="ARBA" id="ARBA00009626"/>
    </source>
</evidence>
<feature type="region of interest" description="Disordered" evidence="9">
    <location>
        <begin position="141"/>
        <end position="192"/>
    </location>
</feature>
<dbReference type="GO" id="GO:0006357">
    <property type="term" value="P:regulation of transcription by RNA polymerase II"/>
    <property type="evidence" value="ECO:0007669"/>
    <property type="project" value="InterPro"/>
</dbReference>
<dbReference type="Pfam" id="PF10018">
    <property type="entry name" value="Med4"/>
    <property type="match status" value="1"/>
</dbReference>
<dbReference type="InParanoid" id="A0A1Y2DFT8"/>
<evidence type="ECO:0000256" key="3">
    <source>
        <dbReference type="ARBA" id="ARBA00020629"/>
    </source>
</evidence>
<evidence type="ECO:0000313" key="11">
    <source>
        <dbReference type="Proteomes" id="UP000193689"/>
    </source>
</evidence>
<dbReference type="AlphaFoldDB" id="A0A1Y2DFT8"/>
<keyword evidence="5 8" id="KW-0804">Transcription</keyword>
<comment type="similarity">
    <text evidence="2 8">Belongs to the Mediator complex subunit 4 family.</text>
</comment>
<evidence type="ECO:0000256" key="5">
    <source>
        <dbReference type="ARBA" id="ARBA00023163"/>
    </source>
</evidence>
<evidence type="ECO:0000256" key="4">
    <source>
        <dbReference type="ARBA" id="ARBA00023015"/>
    </source>
</evidence>
<evidence type="ECO:0000313" key="10">
    <source>
        <dbReference type="EMBL" id="ORY58128.1"/>
    </source>
</evidence>
<accession>A0A1Y2DFT8</accession>
<dbReference type="EMBL" id="MCFJ01000017">
    <property type="protein sequence ID" value="ORY58128.1"/>
    <property type="molecule type" value="Genomic_DNA"/>
</dbReference>
<feature type="compositionally biased region" description="Low complexity" evidence="9">
    <location>
        <begin position="175"/>
        <end position="188"/>
    </location>
</feature>
<dbReference type="OrthoDB" id="1929813at2759"/>
<dbReference type="GO" id="GO:0016592">
    <property type="term" value="C:mediator complex"/>
    <property type="evidence" value="ECO:0007669"/>
    <property type="project" value="InterPro"/>
</dbReference>
<keyword evidence="8" id="KW-0010">Activator</keyword>
<keyword evidence="6 8" id="KW-0539">Nucleus</keyword>
<feature type="region of interest" description="Disordered" evidence="9">
    <location>
        <begin position="252"/>
        <end position="337"/>
    </location>
</feature>
<comment type="function">
    <text evidence="8">Component of the Mediator complex, a coactivator involved in the regulated transcription of nearly all RNA polymerase II-dependent genes. Mediator functions as a bridge to convey information from gene-specific regulatory proteins to the basal RNA polymerase II transcription machinery. Mediator is recruited to promoters by direct interactions with regulatory proteins and serves as a scaffold for the assembly of a functional preinitiation complex with RNA polymerase II and the general transcription factors.</text>
</comment>
<comment type="subunit">
    <text evidence="8">Component of the Mediator complex.</text>
</comment>
<keyword evidence="11" id="KW-1185">Reference proteome</keyword>
<evidence type="ECO:0000256" key="8">
    <source>
        <dbReference type="RuleBase" id="RU364141"/>
    </source>
</evidence>
<keyword evidence="10" id="KW-0675">Receptor</keyword>